<comment type="subcellular location">
    <subcellularLocation>
        <location evidence="9">Cytoplasm</location>
    </subcellularLocation>
</comment>
<dbReference type="RefSeq" id="WP_220250800.1">
    <property type="nucleotide sequence ID" value="NZ_JAICCF010000002.1"/>
</dbReference>
<dbReference type="Proteomes" id="UP000812961">
    <property type="component" value="Unassembled WGS sequence"/>
</dbReference>
<dbReference type="Gene3D" id="3.30.930.10">
    <property type="entry name" value="Bira Bifunctional Protein, Domain 2"/>
    <property type="match status" value="1"/>
</dbReference>
<dbReference type="HAMAP" id="MF_00127">
    <property type="entry name" value="His_tRNA_synth"/>
    <property type="match status" value="1"/>
</dbReference>
<dbReference type="Pfam" id="PF13393">
    <property type="entry name" value="tRNA-synt_His"/>
    <property type="match status" value="1"/>
</dbReference>
<dbReference type="PANTHER" id="PTHR11476:SF7">
    <property type="entry name" value="HISTIDINE--TRNA LIGASE"/>
    <property type="match status" value="1"/>
</dbReference>
<keyword evidence="5 9" id="KW-0067">ATP-binding</keyword>
<dbReference type="EC" id="6.1.1.21" evidence="9"/>
<dbReference type="GO" id="GO:0004821">
    <property type="term" value="F:histidine-tRNA ligase activity"/>
    <property type="evidence" value="ECO:0007669"/>
    <property type="project" value="UniProtKB-EC"/>
</dbReference>
<sequence length="449" mass="50398">MIKPSIPKGTRDFGPVVVRKRQYIFQTIRETFELFGFQPLETPTMENLDTLTGKYGEEGDKLIFKILDNGDILGRAQQAKDSRELGILLCEKALRYDLTIPFARYVVMNQHELALPFKRYQMQPVWRGDRPAKGRYREFYQCDADVVGSNSLLNEIELLLIYDTVFSKLRMEGYEVRINNRKILGALADVVGQPALLTDITISIDKLDKIGMDGVKDELQERGLSTDEIAKIESFLNISGSNEEKLEQLSVLFKDSPTGLKGIEELSYVLHTQPEAFKTTPILDVTLARGLNYYTGMIVEVKAPASVKMGSIGGGGRYDDLTGLFGLPGLSGVGISFGVDRIYDVLEELQLFPATAQQGTQVLFFNLDQHTAGIAFKLLMQLRTKGISAELFHEPAKMDKQMKYANKRNIPYVIIMGESEAQEGVVSVKNMVNGQQEKVTMTDLVNYQF</sequence>
<comment type="similarity">
    <text evidence="1 9">Belongs to the class-II aminoacyl-tRNA synthetase family.</text>
</comment>
<protein>
    <recommendedName>
        <fullName evidence="9">Histidine--tRNA ligase</fullName>
        <ecNumber evidence="9">6.1.1.21</ecNumber>
    </recommendedName>
    <alternativeName>
        <fullName evidence="9">Histidyl-tRNA synthetase</fullName>
        <shortName evidence="9">HisRS</shortName>
    </alternativeName>
</protein>
<name>A0ABS7GCX4_9BACT</name>
<dbReference type="Gene3D" id="3.40.50.800">
    <property type="entry name" value="Anticodon-binding domain"/>
    <property type="match status" value="1"/>
</dbReference>
<keyword evidence="12" id="KW-1185">Reference proteome</keyword>
<evidence type="ECO:0000313" key="11">
    <source>
        <dbReference type="EMBL" id="MBW8685526.1"/>
    </source>
</evidence>
<dbReference type="InterPro" id="IPR041715">
    <property type="entry name" value="HisRS-like_core"/>
</dbReference>
<evidence type="ECO:0000256" key="6">
    <source>
        <dbReference type="ARBA" id="ARBA00022917"/>
    </source>
</evidence>
<proteinExistence type="inferred from homology"/>
<feature type="domain" description="Aminoacyl-transfer RNA synthetases class-II family profile" evidence="10">
    <location>
        <begin position="1"/>
        <end position="346"/>
    </location>
</feature>
<evidence type="ECO:0000256" key="4">
    <source>
        <dbReference type="ARBA" id="ARBA00022741"/>
    </source>
</evidence>
<dbReference type="InterPro" id="IPR033656">
    <property type="entry name" value="HisRS_anticodon"/>
</dbReference>
<comment type="subunit">
    <text evidence="2 9">Homodimer.</text>
</comment>
<dbReference type="InterPro" id="IPR004516">
    <property type="entry name" value="HisRS/HisZ"/>
</dbReference>
<keyword evidence="9" id="KW-0963">Cytoplasm</keyword>
<evidence type="ECO:0000256" key="3">
    <source>
        <dbReference type="ARBA" id="ARBA00022598"/>
    </source>
</evidence>
<dbReference type="InterPro" id="IPR045864">
    <property type="entry name" value="aa-tRNA-synth_II/BPL/LPL"/>
</dbReference>
<evidence type="ECO:0000256" key="2">
    <source>
        <dbReference type="ARBA" id="ARBA00011738"/>
    </source>
</evidence>
<evidence type="ECO:0000259" key="10">
    <source>
        <dbReference type="PROSITE" id="PS50862"/>
    </source>
</evidence>
<evidence type="ECO:0000256" key="9">
    <source>
        <dbReference type="HAMAP-Rule" id="MF_00127"/>
    </source>
</evidence>
<accession>A0ABS7GCX4</accession>
<keyword evidence="7 9" id="KW-0030">Aminoacyl-tRNA synthetase</keyword>
<dbReference type="InterPro" id="IPR036621">
    <property type="entry name" value="Anticodon-bd_dom_sf"/>
</dbReference>
<evidence type="ECO:0000256" key="1">
    <source>
        <dbReference type="ARBA" id="ARBA00008226"/>
    </source>
</evidence>
<organism evidence="11 12">
    <name type="scientific">Chitinophaga rhizophila</name>
    <dbReference type="NCBI Taxonomy" id="2866212"/>
    <lineage>
        <taxon>Bacteria</taxon>
        <taxon>Pseudomonadati</taxon>
        <taxon>Bacteroidota</taxon>
        <taxon>Chitinophagia</taxon>
        <taxon>Chitinophagales</taxon>
        <taxon>Chitinophagaceae</taxon>
        <taxon>Chitinophaga</taxon>
    </lineage>
</organism>
<dbReference type="Pfam" id="PF03129">
    <property type="entry name" value="HGTP_anticodon"/>
    <property type="match status" value="1"/>
</dbReference>
<dbReference type="InterPro" id="IPR004154">
    <property type="entry name" value="Anticodon-bd"/>
</dbReference>
<evidence type="ECO:0000313" key="12">
    <source>
        <dbReference type="Proteomes" id="UP000812961"/>
    </source>
</evidence>
<evidence type="ECO:0000256" key="8">
    <source>
        <dbReference type="ARBA" id="ARBA00047639"/>
    </source>
</evidence>
<gene>
    <name evidence="9 11" type="primary">hisS</name>
    <name evidence="11" type="ORF">K1Y79_14395</name>
</gene>
<dbReference type="SUPFAM" id="SSF52954">
    <property type="entry name" value="Class II aaRS ABD-related"/>
    <property type="match status" value="1"/>
</dbReference>
<dbReference type="PROSITE" id="PS50862">
    <property type="entry name" value="AA_TRNA_LIGASE_II"/>
    <property type="match status" value="1"/>
</dbReference>
<dbReference type="InterPro" id="IPR015807">
    <property type="entry name" value="His-tRNA-ligase"/>
</dbReference>
<comment type="catalytic activity">
    <reaction evidence="8 9">
        <text>tRNA(His) + L-histidine + ATP = L-histidyl-tRNA(His) + AMP + diphosphate + H(+)</text>
        <dbReference type="Rhea" id="RHEA:17313"/>
        <dbReference type="Rhea" id="RHEA-COMP:9665"/>
        <dbReference type="Rhea" id="RHEA-COMP:9689"/>
        <dbReference type="ChEBI" id="CHEBI:15378"/>
        <dbReference type="ChEBI" id="CHEBI:30616"/>
        <dbReference type="ChEBI" id="CHEBI:33019"/>
        <dbReference type="ChEBI" id="CHEBI:57595"/>
        <dbReference type="ChEBI" id="CHEBI:78442"/>
        <dbReference type="ChEBI" id="CHEBI:78527"/>
        <dbReference type="ChEBI" id="CHEBI:456215"/>
        <dbReference type="EC" id="6.1.1.21"/>
    </reaction>
</comment>
<keyword evidence="4 9" id="KW-0547">Nucleotide-binding</keyword>
<keyword evidence="6 9" id="KW-0648">Protein biosynthesis</keyword>
<dbReference type="NCBIfam" id="TIGR00442">
    <property type="entry name" value="hisS"/>
    <property type="match status" value="1"/>
</dbReference>
<dbReference type="PIRSF" id="PIRSF001549">
    <property type="entry name" value="His-tRNA_synth"/>
    <property type="match status" value="1"/>
</dbReference>
<dbReference type="EMBL" id="JAICCF010000002">
    <property type="protein sequence ID" value="MBW8685526.1"/>
    <property type="molecule type" value="Genomic_DNA"/>
</dbReference>
<evidence type="ECO:0000256" key="7">
    <source>
        <dbReference type="ARBA" id="ARBA00023146"/>
    </source>
</evidence>
<keyword evidence="3 9" id="KW-0436">Ligase</keyword>
<dbReference type="InterPro" id="IPR006195">
    <property type="entry name" value="aa-tRNA-synth_II"/>
</dbReference>
<dbReference type="CDD" id="cd00773">
    <property type="entry name" value="HisRS-like_core"/>
    <property type="match status" value="1"/>
</dbReference>
<dbReference type="CDD" id="cd00859">
    <property type="entry name" value="HisRS_anticodon"/>
    <property type="match status" value="1"/>
</dbReference>
<evidence type="ECO:0000256" key="5">
    <source>
        <dbReference type="ARBA" id="ARBA00022840"/>
    </source>
</evidence>
<reference evidence="11 12" key="1">
    <citation type="submission" date="2021-08" db="EMBL/GenBank/DDBJ databases">
        <title>The genome sequence of Chitinophaga sp. B61.</title>
        <authorList>
            <person name="Zhang X."/>
        </authorList>
    </citation>
    <scope>NUCLEOTIDE SEQUENCE [LARGE SCALE GENOMIC DNA]</scope>
    <source>
        <strain evidence="11 12">B61</strain>
    </source>
</reference>
<dbReference type="PANTHER" id="PTHR11476">
    <property type="entry name" value="HISTIDYL-TRNA SYNTHETASE"/>
    <property type="match status" value="1"/>
</dbReference>
<dbReference type="SUPFAM" id="SSF55681">
    <property type="entry name" value="Class II aaRS and biotin synthetases"/>
    <property type="match status" value="1"/>
</dbReference>
<comment type="caution">
    <text evidence="11">The sequence shown here is derived from an EMBL/GenBank/DDBJ whole genome shotgun (WGS) entry which is preliminary data.</text>
</comment>